<dbReference type="AlphaFoldDB" id="A0A1W1V851"/>
<dbReference type="Gene3D" id="1.10.3420.10">
    <property type="entry name" value="putative ntp pyrophosphohydrolase like domain"/>
    <property type="match status" value="1"/>
</dbReference>
<proteinExistence type="predicted"/>
<organism evidence="2 3">
    <name type="scientific">Deinococcus hopiensis KR-140</name>
    <dbReference type="NCBI Taxonomy" id="695939"/>
    <lineage>
        <taxon>Bacteria</taxon>
        <taxon>Thermotogati</taxon>
        <taxon>Deinococcota</taxon>
        <taxon>Deinococci</taxon>
        <taxon>Deinococcales</taxon>
        <taxon>Deinococcaceae</taxon>
        <taxon>Deinococcus</taxon>
    </lineage>
</organism>
<dbReference type="Proteomes" id="UP000192582">
    <property type="component" value="Unassembled WGS sequence"/>
</dbReference>
<sequence>MTPAPTNAVRLREFHRALDLPLPQRPTPPDIALLTLRRTLIREEVAEVEEEWTALEIRLRAGEAVPPADLAPLAHELADLLYVTYGALDGLGIDADAVFAEVHRANMSKLGGPRRADGKQLKPGGWRPANVRGVLEEQGGKKGEREELG</sequence>
<dbReference type="EMBL" id="FWWU01000009">
    <property type="protein sequence ID" value="SMB89522.1"/>
    <property type="molecule type" value="Genomic_DNA"/>
</dbReference>
<dbReference type="Pfam" id="PF01503">
    <property type="entry name" value="PRA-PH"/>
    <property type="match status" value="1"/>
</dbReference>
<protein>
    <submittedName>
        <fullName evidence="2">Predicted phosphohydrolase, Cof family, HAD superfamily</fullName>
    </submittedName>
</protein>
<keyword evidence="2" id="KW-0378">Hydrolase</keyword>
<dbReference type="InterPro" id="IPR023292">
    <property type="entry name" value="NTP_PyroPHydrolase-like_dom_sf"/>
</dbReference>
<dbReference type="OrthoDB" id="9810101at2"/>
<feature type="region of interest" description="Disordered" evidence="1">
    <location>
        <begin position="109"/>
        <end position="149"/>
    </location>
</feature>
<accession>A0A1W1V851</accession>
<dbReference type="STRING" id="695939.SAMN00790413_00464"/>
<name>A0A1W1V851_9DEIO</name>
<reference evidence="2" key="1">
    <citation type="submission" date="2017-04" db="EMBL/GenBank/DDBJ databases">
        <authorList>
            <person name="Afonso C.L."/>
            <person name="Miller P.J."/>
            <person name="Scott M.A."/>
            <person name="Spackman E."/>
            <person name="Goraichik I."/>
            <person name="Dimitrov K.M."/>
            <person name="Suarez D.L."/>
            <person name="Swayne D.E."/>
        </authorList>
    </citation>
    <scope>NUCLEOTIDE SEQUENCE [LARGE SCALE GENOMIC DNA]</scope>
    <source>
        <strain evidence="2">KR-140</strain>
    </source>
</reference>
<dbReference type="SUPFAM" id="SSF101386">
    <property type="entry name" value="all-alpha NTP pyrophosphatases"/>
    <property type="match status" value="1"/>
</dbReference>
<dbReference type="InterPro" id="IPR021130">
    <property type="entry name" value="PRib-ATP_PPHydrolase-like"/>
</dbReference>
<evidence type="ECO:0000313" key="2">
    <source>
        <dbReference type="EMBL" id="SMB89522.1"/>
    </source>
</evidence>
<keyword evidence="3" id="KW-1185">Reference proteome</keyword>
<feature type="compositionally biased region" description="Basic and acidic residues" evidence="1">
    <location>
        <begin position="134"/>
        <end position="149"/>
    </location>
</feature>
<dbReference type="GO" id="GO:0016787">
    <property type="term" value="F:hydrolase activity"/>
    <property type="evidence" value="ECO:0007669"/>
    <property type="project" value="UniProtKB-KW"/>
</dbReference>
<evidence type="ECO:0000256" key="1">
    <source>
        <dbReference type="SAM" id="MobiDB-lite"/>
    </source>
</evidence>
<gene>
    <name evidence="2" type="ORF">SAMN00790413_00464</name>
</gene>
<dbReference type="RefSeq" id="WP_084048128.1">
    <property type="nucleotide sequence ID" value="NZ_FWWU01000009.1"/>
</dbReference>
<evidence type="ECO:0000313" key="3">
    <source>
        <dbReference type="Proteomes" id="UP000192582"/>
    </source>
</evidence>